<keyword evidence="9 11" id="KW-0472">Membrane</keyword>
<dbReference type="EMBL" id="BSDS01000001">
    <property type="protein sequence ID" value="GLI38556.1"/>
    <property type="molecule type" value="Genomic_DNA"/>
</dbReference>
<evidence type="ECO:0000256" key="9">
    <source>
        <dbReference type="ARBA" id="ARBA00023136"/>
    </source>
</evidence>
<comment type="caution">
    <text evidence="13">The sequence shown here is derived from an EMBL/GenBank/DDBJ whole genome shotgun (WGS) entry which is preliminary data.</text>
</comment>
<evidence type="ECO:0000256" key="3">
    <source>
        <dbReference type="ARBA" id="ARBA00008731"/>
    </source>
</evidence>
<organism evidence="13 14">
    <name type="scientific">Geobacter hydrogenophilus</name>
    <dbReference type="NCBI Taxonomy" id="40983"/>
    <lineage>
        <taxon>Bacteria</taxon>
        <taxon>Pseudomonadati</taxon>
        <taxon>Thermodesulfobacteriota</taxon>
        <taxon>Desulfuromonadia</taxon>
        <taxon>Geobacterales</taxon>
        <taxon>Geobacteraceae</taxon>
        <taxon>Geobacter</taxon>
    </lineage>
</organism>
<dbReference type="RefSeq" id="WP_214186352.1">
    <property type="nucleotide sequence ID" value="NZ_BSDS01000001.1"/>
</dbReference>
<evidence type="ECO:0000313" key="13">
    <source>
        <dbReference type="EMBL" id="GLI38556.1"/>
    </source>
</evidence>
<reference evidence="13" key="1">
    <citation type="submission" date="2022-12" db="EMBL/GenBank/DDBJ databases">
        <title>Reference genome sequencing for broad-spectrum identification of bacterial and archaeal isolates by mass spectrometry.</title>
        <authorList>
            <person name="Sekiguchi Y."/>
            <person name="Tourlousse D.M."/>
        </authorList>
    </citation>
    <scope>NUCLEOTIDE SEQUENCE</scope>
    <source>
        <strain evidence="13">H2</strain>
    </source>
</reference>
<keyword evidence="7 11" id="KW-1133">Transmembrane helix</keyword>
<name>A0A9W6G115_9BACT</name>
<dbReference type="GO" id="GO:0008324">
    <property type="term" value="F:monoatomic cation transmembrane transporter activity"/>
    <property type="evidence" value="ECO:0007669"/>
    <property type="project" value="InterPro"/>
</dbReference>
<dbReference type="Pfam" id="PF01545">
    <property type="entry name" value="Cation_efflux"/>
    <property type="match status" value="1"/>
</dbReference>
<comment type="subcellular location">
    <subcellularLocation>
        <location evidence="2">Cytoplasmic vesicle</location>
        <location evidence="2">Secretory vesicle</location>
        <location evidence="2">Synaptic vesicle membrane</location>
        <topology evidence="2">Multi-pass membrane protein</topology>
    </subcellularLocation>
    <subcellularLocation>
        <location evidence="1">Early endosome membrane</location>
    </subcellularLocation>
</comment>
<keyword evidence="4 11" id="KW-0812">Transmembrane</keyword>
<feature type="transmembrane region" description="Helical" evidence="11">
    <location>
        <begin position="116"/>
        <end position="135"/>
    </location>
</feature>
<dbReference type="GO" id="GO:0031410">
    <property type="term" value="C:cytoplasmic vesicle"/>
    <property type="evidence" value="ECO:0007669"/>
    <property type="project" value="UniProtKB-KW"/>
</dbReference>
<feature type="domain" description="Cation efflux protein transmembrane" evidence="12">
    <location>
        <begin position="21"/>
        <end position="202"/>
    </location>
</feature>
<keyword evidence="5" id="KW-0967">Endosome</keyword>
<evidence type="ECO:0000256" key="4">
    <source>
        <dbReference type="ARBA" id="ARBA00022692"/>
    </source>
</evidence>
<keyword evidence="10" id="KW-0968">Cytoplasmic vesicle</keyword>
<accession>A0A9W6G115</accession>
<evidence type="ECO:0000256" key="1">
    <source>
        <dbReference type="ARBA" id="ARBA00004146"/>
    </source>
</evidence>
<dbReference type="InterPro" id="IPR027469">
    <property type="entry name" value="Cation_efflux_TMD_sf"/>
</dbReference>
<evidence type="ECO:0000313" key="14">
    <source>
        <dbReference type="Proteomes" id="UP001144352"/>
    </source>
</evidence>
<dbReference type="AlphaFoldDB" id="A0A9W6G115"/>
<dbReference type="SUPFAM" id="SSF161111">
    <property type="entry name" value="Cation efflux protein transmembrane domain-like"/>
    <property type="match status" value="1"/>
</dbReference>
<gene>
    <name evidence="13" type="ORF">GHYDROH2_20570</name>
</gene>
<protein>
    <submittedName>
        <fullName evidence="13">Membrane protein</fullName>
    </submittedName>
</protein>
<feature type="transmembrane region" description="Helical" evidence="11">
    <location>
        <begin position="16"/>
        <end position="40"/>
    </location>
</feature>
<evidence type="ECO:0000256" key="8">
    <source>
        <dbReference type="ARBA" id="ARBA00023018"/>
    </source>
</evidence>
<evidence type="ECO:0000256" key="10">
    <source>
        <dbReference type="ARBA" id="ARBA00023329"/>
    </source>
</evidence>
<dbReference type="Gene3D" id="1.20.1510.10">
    <property type="entry name" value="Cation efflux protein transmembrane domain"/>
    <property type="match status" value="1"/>
</dbReference>
<comment type="similarity">
    <text evidence="3">Belongs to the TMEM163 family.</text>
</comment>
<keyword evidence="14" id="KW-1185">Reference proteome</keyword>
<dbReference type="PANTHER" id="PTHR31937">
    <property type="entry name" value="TRANSMEMBRANE PROTEIN 163"/>
    <property type="match status" value="1"/>
</dbReference>
<dbReference type="GO" id="GO:0016020">
    <property type="term" value="C:membrane"/>
    <property type="evidence" value="ECO:0007669"/>
    <property type="project" value="InterPro"/>
</dbReference>
<feature type="transmembrane region" description="Helical" evidence="11">
    <location>
        <begin position="46"/>
        <end position="67"/>
    </location>
</feature>
<evidence type="ECO:0000256" key="11">
    <source>
        <dbReference type="SAM" id="Phobius"/>
    </source>
</evidence>
<sequence length="222" mass="23849">MLCDKFLRLQELYRKAALLAIITIVYNIVEGVVSVGFGAADETLSLFGFGLDSFVEVISGVGIWHMVRRLQRGEEEKRDSFEQRALRITGGAFYLLAAGLVATAALSIYSGHRPETTVWGIMVSLVSISFMWLLIKQKTTVGKALNSPAILADAACSRACLLLSVALLAASAGFELTGIGYLDSLGSLAIAWLSFREGREAFEKADGMACSCSCSCNATEKS</sequence>
<keyword evidence="6" id="KW-0862">Zinc</keyword>
<dbReference type="PANTHER" id="PTHR31937:SF2">
    <property type="entry name" value="TRANSMEMBRANE PROTEIN 163"/>
    <property type="match status" value="1"/>
</dbReference>
<feature type="transmembrane region" description="Helical" evidence="11">
    <location>
        <begin position="88"/>
        <end position="110"/>
    </location>
</feature>
<evidence type="ECO:0000256" key="7">
    <source>
        <dbReference type="ARBA" id="ARBA00022989"/>
    </source>
</evidence>
<dbReference type="InterPro" id="IPR026765">
    <property type="entry name" value="Tmem163"/>
</dbReference>
<evidence type="ECO:0000256" key="2">
    <source>
        <dbReference type="ARBA" id="ARBA00004644"/>
    </source>
</evidence>
<dbReference type="Proteomes" id="UP001144352">
    <property type="component" value="Unassembled WGS sequence"/>
</dbReference>
<dbReference type="InterPro" id="IPR058533">
    <property type="entry name" value="Cation_efflux_TM"/>
</dbReference>
<proteinExistence type="inferred from homology"/>
<evidence type="ECO:0000256" key="6">
    <source>
        <dbReference type="ARBA" id="ARBA00022833"/>
    </source>
</evidence>
<keyword evidence="8" id="KW-0770">Synapse</keyword>
<evidence type="ECO:0000256" key="5">
    <source>
        <dbReference type="ARBA" id="ARBA00022753"/>
    </source>
</evidence>
<evidence type="ECO:0000259" key="12">
    <source>
        <dbReference type="Pfam" id="PF01545"/>
    </source>
</evidence>